<protein>
    <submittedName>
        <fullName evidence="2">Uncharacterized protein</fullName>
    </submittedName>
</protein>
<reference evidence="2 3" key="1">
    <citation type="submission" date="2019-09" db="EMBL/GenBank/DDBJ databases">
        <authorList>
            <person name="Chandra G."/>
            <person name="Truman W A."/>
        </authorList>
    </citation>
    <scope>NUCLEOTIDE SEQUENCE [LARGE SCALE GENOMIC DNA]</scope>
    <source>
        <strain evidence="2">PS631</strain>
    </source>
</reference>
<evidence type="ECO:0000313" key="2">
    <source>
        <dbReference type="EMBL" id="VVN32965.1"/>
    </source>
</evidence>
<gene>
    <name evidence="1" type="ORF">PS631_01534</name>
    <name evidence="2" type="ORF">PS631_05015</name>
</gene>
<dbReference type="EMBL" id="CABVHF010000003">
    <property type="protein sequence ID" value="VVM65779.1"/>
    <property type="molecule type" value="Genomic_DNA"/>
</dbReference>
<evidence type="ECO:0000313" key="1">
    <source>
        <dbReference type="EMBL" id="VVM65779.1"/>
    </source>
</evidence>
<dbReference type="AlphaFoldDB" id="A0A5E6WWK8"/>
<proteinExistence type="predicted"/>
<dbReference type="Proteomes" id="UP000399692">
    <property type="component" value="Unassembled WGS sequence"/>
</dbReference>
<dbReference type="EMBL" id="CABVHF010000051">
    <property type="protein sequence ID" value="VVN32965.1"/>
    <property type="molecule type" value="Genomic_DNA"/>
</dbReference>
<evidence type="ECO:0000313" key="3">
    <source>
        <dbReference type="Proteomes" id="UP000399692"/>
    </source>
</evidence>
<name>A0A5E6WWK8_PSEFL</name>
<organism evidence="2 3">
    <name type="scientific">Pseudomonas fluorescens</name>
    <dbReference type="NCBI Taxonomy" id="294"/>
    <lineage>
        <taxon>Bacteria</taxon>
        <taxon>Pseudomonadati</taxon>
        <taxon>Pseudomonadota</taxon>
        <taxon>Gammaproteobacteria</taxon>
        <taxon>Pseudomonadales</taxon>
        <taxon>Pseudomonadaceae</taxon>
        <taxon>Pseudomonas</taxon>
    </lineage>
</organism>
<accession>A0A5E6WWK8</accession>
<sequence length="135" mass="15015">METVDVLVRANPLEQQRSVEVRWQRQLQEDAVDCGVLIELVDQVGQRLLGGFAGQVERLGDKADLFAVLALVRYIDLGGGIGADQDHCQAWRAQALLAALHDLLSDLLAQVGGDRLAIDKVCSHRRVINHRERNR</sequence>